<accession>A0A399F3L2</accession>
<gene>
    <name evidence="1" type="ORF">Mgrana_03195</name>
</gene>
<comment type="caution">
    <text evidence="1">The sequence shown here is derived from an EMBL/GenBank/DDBJ whole genome shotgun (WGS) entry which is preliminary data.</text>
</comment>
<proteinExistence type="predicted"/>
<protein>
    <submittedName>
        <fullName evidence="1">Uncharacterized protein</fullName>
    </submittedName>
</protein>
<evidence type="ECO:0000313" key="2">
    <source>
        <dbReference type="Proteomes" id="UP000266178"/>
    </source>
</evidence>
<sequence>MLTKLSQPPVTPQIRFLAGTVEPTKGLHIIKVYAPTAVHEYAFGRIAKLATTWDLFTARMAASWRGPAGLRVRFPRSAVITQNGKKVYLPRKGYNPNDKYFYFLVEFY</sequence>
<dbReference type="EMBL" id="QWLB01000075">
    <property type="protein sequence ID" value="RIH90683.1"/>
    <property type="molecule type" value="Genomic_DNA"/>
</dbReference>
<dbReference type="AlphaFoldDB" id="A0A399F3L2"/>
<name>A0A399F3L2_9DEIN</name>
<organism evidence="1 2">
    <name type="scientific">Meiothermus granaticius NBRC 107808</name>
    <dbReference type="NCBI Taxonomy" id="1227551"/>
    <lineage>
        <taxon>Bacteria</taxon>
        <taxon>Thermotogati</taxon>
        <taxon>Deinococcota</taxon>
        <taxon>Deinococci</taxon>
        <taxon>Thermales</taxon>
        <taxon>Thermaceae</taxon>
        <taxon>Meiothermus</taxon>
    </lineage>
</organism>
<evidence type="ECO:0000313" key="1">
    <source>
        <dbReference type="EMBL" id="RIH90683.1"/>
    </source>
</evidence>
<keyword evidence="2" id="KW-1185">Reference proteome</keyword>
<reference evidence="1 2" key="1">
    <citation type="submission" date="2018-08" db="EMBL/GenBank/DDBJ databases">
        <title>Meiothermus granaticius genome AF-68 sequencing project.</title>
        <authorList>
            <person name="Da Costa M.S."/>
            <person name="Albuquerque L."/>
            <person name="Raposo P."/>
            <person name="Froufe H.J.C."/>
            <person name="Barroso C.S."/>
            <person name="Egas C."/>
        </authorList>
    </citation>
    <scope>NUCLEOTIDE SEQUENCE [LARGE SCALE GENOMIC DNA]</scope>
    <source>
        <strain evidence="1 2">AF-68</strain>
    </source>
</reference>
<dbReference type="Proteomes" id="UP000266178">
    <property type="component" value="Unassembled WGS sequence"/>
</dbReference>